<sequence>MGDEKVKDDALDIIDAFNVLPRLVVFNLDYTLWPFYCEYWSKPEEPCMYPHARGILDALKENKVDMAIASRSPTRDIAVNFVQKLGIDSMFVAQEIFSSWSHKTAHFKKIQQQTQVPFKQMLFFDDENRDIEAVSKLGVTSILVNNGVTIGALCKGLEEFSCPSSPKKDKKKK</sequence>
<evidence type="ECO:0000313" key="1">
    <source>
        <dbReference type="EMBL" id="KAI3752932.1"/>
    </source>
</evidence>
<dbReference type="EMBL" id="CM042012">
    <property type="protein sequence ID" value="KAI3752932.1"/>
    <property type="molecule type" value="Genomic_DNA"/>
</dbReference>
<reference evidence="2" key="1">
    <citation type="journal article" date="2022" name="Mol. Ecol. Resour.">
        <title>The genomes of chicory, endive, great burdock and yacon provide insights into Asteraceae palaeo-polyploidization history and plant inulin production.</title>
        <authorList>
            <person name="Fan W."/>
            <person name="Wang S."/>
            <person name="Wang H."/>
            <person name="Wang A."/>
            <person name="Jiang F."/>
            <person name="Liu H."/>
            <person name="Zhao H."/>
            <person name="Xu D."/>
            <person name="Zhang Y."/>
        </authorList>
    </citation>
    <scope>NUCLEOTIDE SEQUENCE [LARGE SCALE GENOMIC DNA]</scope>
    <source>
        <strain evidence="2">cv. Punajuju</strain>
    </source>
</reference>
<proteinExistence type="predicted"/>
<organism evidence="1 2">
    <name type="scientific">Cichorium intybus</name>
    <name type="common">Chicory</name>
    <dbReference type="NCBI Taxonomy" id="13427"/>
    <lineage>
        <taxon>Eukaryota</taxon>
        <taxon>Viridiplantae</taxon>
        <taxon>Streptophyta</taxon>
        <taxon>Embryophyta</taxon>
        <taxon>Tracheophyta</taxon>
        <taxon>Spermatophyta</taxon>
        <taxon>Magnoliopsida</taxon>
        <taxon>eudicotyledons</taxon>
        <taxon>Gunneridae</taxon>
        <taxon>Pentapetalae</taxon>
        <taxon>asterids</taxon>
        <taxon>campanulids</taxon>
        <taxon>Asterales</taxon>
        <taxon>Asteraceae</taxon>
        <taxon>Cichorioideae</taxon>
        <taxon>Cichorieae</taxon>
        <taxon>Cichoriinae</taxon>
        <taxon>Cichorium</taxon>
    </lineage>
</organism>
<reference evidence="1 2" key="2">
    <citation type="journal article" date="2022" name="Mol. Ecol. Resour.">
        <title>The genomes of chicory, endive, great burdock and yacon provide insights into Asteraceae paleo-polyploidization history and plant inulin production.</title>
        <authorList>
            <person name="Fan W."/>
            <person name="Wang S."/>
            <person name="Wang H."/>
            <person name="Wang A."/>
            <person name="Jiang F."/>
            <person name="Liu H."/>
            <person name="Zhao H."/>
            <person name="Xu D."/>
            <person name="Zhang Y."/>
        </authorList>
    </citation>
    <scope>NUCLEOTIDE SEQUENCE [LARGE SCALE GENOMIC DNA]</scope>
    <source>
        <strain evidence="2">cv. Punajuju</strain>
        <tissue evidence="1">Leaves</tissue>
    </source>
</reference>
<name>A0ACB9E2D7_CICIN</name>
<dbReference type="Proteomes" id="UP001055811">
    <property type="component" value="Linkage Group LG04"/>
</dbReference>
<protein>
    <submittedName>
        <fullName evidence="1">Uncharacterized protein</fullName>
    </submittedName>
</protein>
<comment type="caution">
    <text evidence="1">The sequence shown here is derived from an EMBL/GenBank/DDBJ whole genome shotgun (WGS) entry which is preliminary data.</text>
</comment>
<accession>A0ACB9E2D7</accession>
<keyword evidence="2" id="KW-1185">Reference proteome</keyword>
<evidence type="ECO:0000313" key="2">
    <source>
        <dbReference type="Proteomes" id="UP001055811"/>
    </source>
</evidence>
<gene>
    <name evidence="1" type="ORF">L2E82_24974</name>
</gene>